<feature type="transmembrane region" description="Helical" evidence="1">
    <location>
        <begin position="247"/>
        <end position="276"/>
    </location>
</feature>
<dbReference type="EMBL" id="JRWG01000003">
    <property type="protein sequence ID" value="KXN99891.1"/>
    <property type="molecule type" value="Genomic_DNA"/>
</dbReference>
<comment type="caution">
    <text evidence="3">The sequence shown here is derived from an EMBL/GenBank/DDBJ whole genome shotgun (WGS) entry which is preliminary data.</text>
</comment>
<feature type="transmembrane region" description="Helical" evidence="1">
    <location>
        <begin position="288"/>
        <end position="310"/>
    </location>
</feature>
<protein>
    <submittedName>
        <fullName evidence="3">Glycosyl transferase family 2</fullName>
    </submittedName>
</protein>
<dbReference type="SUPFAM" id="SSF53448">
    <property type="entry name" value="Nucleotide-diphospho-sugar transferases"/>
    <property type="match status" value="1"/>
</dbReference>
<dbReference type="PANTHER" id="PTHR22916:SF64">
    <property type="entry name" value="TRANSFERASE, PUTATIVE-RELATED"/>
    <property type="match status" value="1"/>
</dbReference>
<keyword evidence="1" id="KW-0472">Membrane</keyword>
<dbReference type="STRING" id="1548749.LS48_05260"/>
<gene>
    <name evidence="3" type="ORF">LS48_05260</name>
</gene>
<keyword evidence="1" id="KW-1133">Transmembrane helix</keyword>
<dbReference type="PATRIC" id="fig|1548749.3.peg.1108"/>
<keyword evidence="4" id="KW-1185">Reference proteome</keyword>
<dbReference type="Gene3D" id="3.90.550.10">
    <property type="entry name" value="Spore Coat Polysaccharide Biosynthesis Protein SpsA, Chain A"/>
    <property type="match status" value="1"/>
</dbReference>
<dbReference type="InterPro" id="IPR029044">
    <property type="entry name" value="Nucleotide-diphossugar_trans"/>
</dbReference>
<evidence type="ECO:0000256" key="1">
    <source>
        <dbReference type="SAM" id="Phobius"/>
    </source>
</evidence>
<reference evidence="4" key="1">
    <citation type="submission" date="2014-10" db="EMBL/GenBank/DDBJ databases">
        <title>Genome sequencing of Vitellibacter sp. D-24.</title>
        <authorList>
            <person name="Thevarajoo S."/>
            <person name="Selvaratnam C."/>
            <person name="Goh K.M."/>
            <person name="Chong C.S."/>
        </authorList>
    </citation>
    <scope>NUCLEOTIDE SEQUENCE [LARGE SCALE GENOMIC DNA]</scope>
    <source>
        <strain evidence="4">D-24</strain>
    </source>
</reference>
<dbReference type="Pfam" id="PF00535">
    <property type="entry name" value="Glycos_transf_2"/>
    <property type="match status" value="1"/>
</dbReference>
<evidence type="ECO:0000259" key="2">
    <source>
        <dbReference type="Pfam" id="PF00535"/>
    </source>
</evidence>
<evidence type="ECO:0000313" key="3">
    <source>
        <dbReference type="EMBL" id="KXN99891.1"/>
    </source>
</evidence>
<sequence length="333" mass="38393">MQIYYSFIIPVFNRPQEVRELLESFINLDFGNEFEIVLVEDGSTETSESIIVDFSNKLSISYYYKNNSGPGDSRNYGMKRAKGNYFIILDSDCLLPPHYLTVVDTFLNQSYYHCFGGADAAHESFTPLQKAINYAMTSFFTTGGIRGSVKSVNNFEPRSFNMGISKEAFERTGGYSKIHPGEDPDLSQRILKAGYSTTFIPDAFVYHKRRISWEKFYLQVKKFGLVRPILNSWHSSAAKISYWFPTFFVIFVFLTLLLSFFVTPLFLIPIFLYLILLFVDSSLKNKSIYIGILSIKAVFVQFFGYGIAFAKSTFFINFLKKDPEKQFPFLFFK</sequence>
<dbReference type="PANTHER" id="PTHR22916">
    <property type="entry name" value="GLYCOSYLTRANSFERASE"/>
    <property type="match status" value="1"/>
</dbReference>
<proteinExistence type="predicted"/>
<dbReference type="RefSeq" id="WP_062620715.1">
    <property type="nucleotide sequence ID" value="NZ_JRWG01000003.1"/>
</dbReference>
<dbReference type="OrthoDB" id="9813550at2"/>
<keyword evidence="1" id="KW-0812">Transmembrane</keyword>
<organism evidence="3 4">
    <name type="scientific">Aequorivita aquimaris</name>
    <dbReference type="NCBI Taxonomy" id="1548749"/>
    <lineage>
        <taxon>Bacteria</taxon>
        <taxon>Pseudomonadati</taxon>
        <taxon>Bacteroidota</taxon>
        <taxon>Flavobacteriia</taxon>
        <taxon>Flavobacteriales</taxon>
        <taxon>Flavobacteriaceae</taxon>
        <taxon>Aequorivita</taxon>
    </lineage>
</organism>
<accession>A0A137RI82</accession>
<reference evidence="3 4" key="2">
    <citation type="journal article" date="2016" name="Int. J. Syst. Evol. Microbiol.">
        <title>Vitellibacter aquimaris sp. nov., a marine bacterium isolated from seawater.</title>
        <authorList>
            <person name="Thevarajoo S."/>
            <person name="Selvaratnam C."/>
            <person name="Goh K.M."/>
            <person name="Hong K.W."/>
            <person name="Chan X.Y."/>
            <person name="Chan K.G."/>
            <person name="Chong C.S."/>
        </authorList>
    </citation>
    <scope>NUCLEOTIDE SEQUENCE [LARGE SCALE GENOMIC DNA]</scope>
    <source>
        <strain evidence="3 4">D-24</strain>
    </source>
</reference>
<name>A0A137RI82_9FLAO</name>
<dbReference type="AlphaFoldDB" id="A0A137RI82"/>
<keyword evidence="3" id="KW-0808">Transferase</keyword>
<dbReference type="Proteomes" id="UP000070138">
    <property type="component" value="Unassembled WGS sequence"/>
</dbReference>
<evidence type="ECO:0000313" key="4">
    <source>
        <dbReference type="Proteomes" id="UP000070138"/>
    </source>
</evidence>
<feature type="domain" description="Glycosyltransferase 2-like" evidence="2">
    <location>
        <begin position="6"/>
        <end position="170"/>
    </location>
</feature>
<dbReference type="GO" id="GO:0016758">
    <property type="term" value="F:hexosyltransferase activity"/>
    <property type="evidence" value="ECO:0007669"/>
    <property type="project" value="UniProtKB-ARBA"/>
</dbReference>
<dbReference type="InterPro" id="IPR001173">
    <property type="entry name" value="Glyco_trans_2-like"/>
</dbReference>